<dbReference type="CDD" id="cd00673">
    <property type="entry name" value="AlaRS_core"/>
    <property type="match status" value="1"/>
</dbReference>
<keyword evidence="6 9" id="KW-0694">RNA-binding</keyword>
<evidence type="ECO:0000256" key="3">
    <source>
        <dbReference type="ARBA" id="ARBA00022598"/>
    </source>
</evidence>
<keyword evidence="9" id="KW-0479">Metal-binding</keyword>
<keyword evidence="9" id="KW-0963">Cytoplasm</keyword>
<gene>
    <name evidence="9" type="primary">alaS</name>
    <name evidence="11" type="ORF">A2196_02705</name>
</gene>
<dbReference type="Gene3D" id="3.30.980.10">
    <property type="entry name" value="Threonyl-trna Synthetase, Chain A, domain 2"/>
    <property type="match status" value="1"/>
</dbReference>
<dbReference type="Pfam" id="PF07973">
    <property type="entry name" value="tRNA_SAD"/>
    <property type="match status" value="1"/>
</dbReference>
<keyword evidence="3 9" id="KW-0436">Ligase</keyword>
<evidence type="ECO:0000256" key="9">
    <source>
        <dbReference type="HAMAP-Rule" id="MF_00036"/>
    </source>
</evidence>
<feature type="binding site" evidence="9">
    <location>
        <position position="448"/>
    </location>
    <ligand>
        <name>Zn(2+)</name>
        <dbReference type="ChEBI" id="CHEBI:29105"/>
    </ligand>
</feature>
<dbReference type="InterPro" id="IPR018165">
    <property type="entry name" value="Ala-tRNA-synth_IIc_core"/>
</dbReference>
<dbReference type="GO" id="GO:0006419">
    <property type="term" value="P:alanyl-tRNA aminoacylation"/>
    <property type="evidence" value="ECO:0007669"/>
    <property type="project" value="UniProtKB-UniRule"/>
</dbReference>
<dbReference type="PANTHER" id="PTHR11777:SF9">
    <property type="entry name" value="ALANINE--TRNA LIGASE, CYTOPLASMIC"/>
    <property type="match status" value="1"/>
</dbReference>
<keyword evidence="5 9" id="KW-0067">ATP-binding</keyword>
<dbReference type="EC" id="6.1.1.7" evidence="9"/>
<dbReference type="GO" id="GO:0002161">
    <property type="term" value="F:aminoacyl-tRNA deacylase activity"/>
    <property type="evidence" value="ECO:0007669"/>
    <property type="project" value="TreeGrafter"/>
</dbReference>
<dbReference type="NCBIfam" id="NF002436">
    <property type="entry name" value="PRK01584.1"/>
    <property type="match status" value="1"/>
</dbReference>
<evidence type="ECO:0000256" key="1">
    <source>
        <dbReference type="ARBA" id="ARBA00008226"/>
    </source>
</evidence>
<dbReference type="Proteomes" id="UP000176751">
    <property type="component" value="Unassembled WGS sequence"/>
</dbReference>
<comment type="similarity">
    <text evidence="1 9">Belongs to the class-II aminoacyl-tRNA synthetase family.</text>
</comment>
<keyword evidence="8 9" id="KW-0030">Aminoacyl-tRNA synthetase</keyword>
<dbReference type="InterPro" id="IPR050058">
    <property type="entry name" value="Ala-tRNA_ligase"/>
</dbReference>
<dbReference type="PRINTS" id="PR00980">
    <property type="entry name" value="TRNASYNTHALA"/>
</dbReference>
<dbReference type="NCBIfam" id="TIGR00344">
    <property type="entry name" value="alaS"/>
    <property type="match status" value="1"/>
</dbReference>
<sequence length="588" mass="67157">MKSIELRQKFLKFFEEKGHKIIPSASLVPLENVEFAPTQRVLFTTAGMHPLVPYLLGQSHPEGQRLVNIQRCLRTDDIEDVGDNVHNTFFEMLGNWSLGDYWKEKTISWSYEFLINFLKLDSKRIYVSVFAGDNDAPFDQESFEIWRKLGVNEDHIFKYGKSQNWWGPIGQTGPCGPDTEMFYDLNPSQGKVDPAGNSNRFVEIWNDVFMQYDRQADGSFRPLKQKNVDTGMGLERILMVLQNTPSIYEIDVFLPLAKKIEDLSENFNVKSARIVADHLRAAVFLILDGVIPSNVERGYVLRRLVRRAIRHAALLQIKRDFLNDLAKIVIKTYGEIYPNLGEFQATILEELAKEEDKFKKALASGIRQFEKIKGDISGRYAFDLYQNYGFPIELTIELAEENNKKIDIVGFEKEFRAHQKLSQKAGQKTKGGLVSQSDKTVKLHTATHLLHQALREVLGTHVHQAGSHITEERLRFDFSHQEKLTDNEIKKVENIVNQKIKNDLKVYQKTIPKEAAQEAGAIGLFAQKYGDLVSVYYISPTDKIEDAFSKEFCGGPHAKTTGKLGKFKIIKEESLGSGIRRIYATINK</sequence>
<dbReference type="SMART" id="SM00863">
    <property type="entry name" value="tRNA_SAD"/>
    <property type="match status" value="1"/>
</dbReference>
<comment type="caution">
    <text evidence="11">The sequence shown here is derived from an EMBL/GenBank/DDBJ whole genome shotgun (WGS) entry which is preliminary data.</text>
</comment>
<comment type="catalytic activity">
    <reaction evidence="9">
        <text>tRNA(Ala) + L-alanine + ATP = L-alanyl-tRNA(Ala) + AMP + diphosphate</text>
        <dbReference type="Rhea" id="RHEA:12540"/>
        <dbReference type="Rhea" id="RHEA-COMP:9657"/>
        <dbReference type="Rhea" id="RHEA-COMP:9923"/>
        <dbReference type="ChEBI" id="CHEBI:30616"/>
        <dbReference type="ChEBI" id="CHEBI:33019"/>
        <dbReference type="ChEBI" id="CHEBI:57972"/>
        <dbReference type="ChEBI" id="CHEBI:78442"/>
        <dbReference type="ChEBI" id="CHEBI:78497"/>
        <dbReference type="ChEBI" id="CHEBI:456215"/>
        <dbReference type="EC" id="6.1.1.7"/>
    </reaction>
</comment>
<dbReference type="PROSITE" id="PS50860">
    <property type="entry name" value="AA_TRNA_LIGASE_II_ALA"/>
    <property type="match status" value="1"/>
</dbReference>
<dbReference type="InterPro" id="IPR045864">
    <property type="entry name" value="aa-tRNA-synth_II/BPL/LPL"/>
</dbReference>
<dbReference type="Gene3D" id="3.30.54.20">
    <property type="match status" value="1"/>
</dbReference>
<dbReference type="Pfam" id="PF01411">
    <property type="entry name" value="tRNA-synt_2c"/>
    <property type="match status" value="1"/>
</dbReference>
<dbReference type="PANTHER" id="PTHR11777">
    <property type="entry name" value="ALANYL-TRNA SYNTHETASE"/>
    <property type="match status" value="1"/>
</dbReference>
<feature type="binding site" evidence="9">
    <location>
        <position position="444"/>
    </location>
    <ligand>
        <name>Zn(2+)</name>
        <dbReference type="ChEBI" id="CHEBI:29105"/>
    </ligand>
</feature>
<dbReference type="GO" id="GO:0004813">
    <property type="term" value="F:alanine-tRNA ligase activity"/>
    <property type="evidence" value="ECO:0007669"/>
    <property type="project" value="UniProtKB-UniRule"/>
</dbReference>
<comment type="cofactor">
    <cofactor evidence="9">
        <name>Zn(2+)</name>
        <dbReference type="ChEBI" id="CHEBI:29105"/>
    </cofactor>
    <text evidence="9">Binds 1 zinc ion per subunit.</text>
</comment>
<evidence type="ECO:0000313" key="11">
    <source>
        <dbReference type="EMBL" id="OGE01771.1"/>
    </source>
</evidence>
<evidence type="ECO:0000256" key="5">
    <source>
        <dbReference type="ARBA" id="ARBA00022840"/>
    </source>
</evidence>
<evidence type="ECO:0000256" key="2">
    <source>
        <dbReference type="ARBA" id="ARBA00022555"/>
    </source>
</evidence>
<dbReference type="SUPFAM" id="SSF55681">
    <property type="entry name" value="Class II aaRS and biotin synthetases"/>
    <property type="match status" value="1"/>
</dbReference>
<dbReference type="EMBL" id="MFCA01000025">
    <property type="protein sequence ID" value="OGE01771.1"/>
    <property type="molecule type" value="Genomic_DNA"/>
</dbReference>
<dbReference type="InterPro" id="IPR018164">
    <property type="entry name" value="Ala-tRNA-synth_IIc_N"/>
</dbReference>
<dbReference type="SUPFAM" id="SSF101353">
    <property type="entry name" value="Putative anticodon-binding domain of alanyl-tRNA synthetase (AlaRS)"/>
    <property type="match status" value="1"/>
</dbReference>
<dbReference type="SUPFAM" id="SSF55186">
    <property type="entry name" value="ThrRS/AlaRS common domain"/>
    <property type="match status" value="1"/>
</dbReference>
<dbReference type="InterPro" id="IPR018163">
    <property type="entry name" value="Thr/Ala-tRNA-synth_IIc_edit"/>
</dbReference>
<dbReference type="FunFam" id="3.30.980.10:FF:000004">
    <property type="entry name" value="Alanine--tRNA ligase, cytoplasmic"/>
    <property type="match status" value="1"/>
</dbReference>
<comment type="function">
    <text evidence="9">Catalyzes the attachment of alanine to tRNA(Ala) in a two-step reaction: alanine is first activated by ATP to form Ala-AMP and then transferred to the acceptor end of tRNA(Ala). Also edits incorrectly charged Ser-tRNA(Ala) and Gly-tRNA(Ala) via its editing domain.</text>
</comment>
<dbReference type="GO" id="GO:0000049">
    <property type="term" value="F:tRNA binding"/>
    <property type="evidence" value="ECO:0007669"/>
    <property type="project" value="UniProtKB-KW"/>
</dbReference>
<evidence type="ECO:0000256" key="7">
    <source>
        <dbReference type="ARBA" id="ARBA00022917"/>
    </source>
</evidence>
<feature type="domain" description="Alanyl-transfer RNA synthetases family profile" evidence="10">
    <location>
        <begin position="1"/>
        <end position="588"/>
    </location>
</feature>
<keyword evidence="2 9" id="KW-0820">tRNA-binding</keyword>
<dbReference type="InterPro" id="IPR018162">
    <property type="entry name" value="Ala-tRNA-ligase_IIc_anticod-bd"/>
</dbReference>
<keyword evidence="9" id="KW-0862">Zinc</keyword>
<accession>A0A1F5HCA5</accession>
<dbReference type="GO" id="GO:0008270">
    <property type="term" value="F:zinc ion binding"/>
    <property type="evidence" value="ECO:0007669"/>
    <property type="project" value="UniProtKB-UniRule"/>
</dbReference>
<keyword evidence="4 9" id="KW-0547">Nucleotide-binding</keyword>
<dbReference type="GO" id="GO:0005737">
    <property type="term" value="C:cytoplasm"/>
    <property type="evidence" value="ECO:0007669"/>
    <property type="project" value="UniProtKB-SubCell"/>
</dbReference>
<proteinExistence type="inferred from homology"/>
<dbReference type="InterPro" id="IPR002318">
    <property type="entry name" value="Ala-tRNA-lgiase_IIc"/>
</dbReference>
<reference evidence="11 12" key="1">
    <citation type="journal article" date="2016" name="Nat. Commun.">
        <title>Thousands of microbial genomes shed light on interconnected biogeochemical processes in an aquifer system.</title>
        <authorList>
            <person name="Anantharaman K."/>
            <person name="Brown C.T."/>
            <person name="Hug L.A."/>
            <person name="Sharon I."/>
            <person name="Castelle C.J."/>
            <person name="Probst A.J."/>
            <person name="Thomas B.C."/>
            <person name="Singh A."/>
            <person name="Wilkins M.J."/>
            <person name="Karaoz U."/>
            <person name="Brodie E.L."/>
            <person name="Williams K.H."/>
            <person name="Hubbard S.S."/>
            <person name="Banfield J.F."/>
        </authorList>
    </citation>
    <scope>NUCLEOTIDE SEQUENCE [LARGE SCALE GENOMIC DNA]</scope>
</reference>
<dbReference type="HAMAP" id="MF_00036_B">
    <property type="entry name" value="Ala_tRNA_synth_B"/>
    <property type="match status" value="1"/>
</dbReference>
<evidence type="ECO:0000256" key="8">
    <source>
        <dbReference type="ARBA" id="ARBA00023146"/>
    </source>
</evidence>
<protein>
    <recommendedName>
        <fullName evidence="9">Alanine--tRNA ligase</fullName>
        <ecNumber evidence="9">6.1.1.7</ecNumber>
    </recommendedName>
    <alternativeName>
        <fullName evidence="9">Alanyl-tRNA synthetase</fullName>
        <shortName evidence="9">AlaRS</shortName>
    </alternativeName>
</protein>
<evidence type="ECO:0000256" key="6">
    <source>
        <dbReference type="ARBA" id="ARBA00022884"/>
    </source>
</evidence>
<evidence type="ECO:0000259" key="10">
    <source>
        <dbReference type="PROSITE" id="PS50860"/>
    </source>
</evidence>
<dbReference type="InterPro" id="IPR023033">
    <property type="entry name" value="Ala_tRNA_ligase_euk/bac"/>
</dbReference>
<evidence type="ECO:0000256" key="4">
    <source>
        <dbReference type="ARBA" id="ARBA00022741"/>
    </source>
</evidence>
<keyword evidence="7 9" id="KW-0648">Protein biosynthesis</keyword>
<evidence type="ECO:0000313" key="12">
    <source>
        <dbReference type="Proteomes" id="UP000176751"/>
    </source>
</evidence>
<feature type="binding site" evidence="9">
    <location>
        <position position="553"/>
    </location>
    <ligand>
        <name>Zn(2+)</name>
        <dbReference type="ChEBI" id="CHEBI:29105"/>
    </ligand>
</feature>
<dbReference type="InterPro" id="IPR012947">
    <property type="entry name" value="tRNA_SAD"/>
</dbReference>
<comment type="subcellular location">
    <subcellularLocation>
        <location evidence="9">Cytoplasm</location>
    </subcellularLocation>
</comment>
<comment type="domain">
    <text evidence="9">Consists of three domains; the N-terminal catalytic domain, the editing domain and the C-terminal C-Ala domain. The editing domain removes incorrectly charged amino acids, while the C-Ala domain, along with tRNA(Ala), serves as a bridge to cooperatively bring together the editing and aminoacylation centers thus stimulating deacylation of misacylated tRNAs.</text>
</comment>
<name>A0A1F5HCA5_9BACT</name>
<dbReference type="GO" id="GO:0005524">
    <property type="term" value="F:ATP binding"/>
    <property type="evidence" value="ECO:0007669"/>
    <property type="project" value="UniProtKB-UniRule"/>
</dbReference>
<organism evidence="11 12">
    <name type="scientific">Candidatus Curtissbacteria bacterium RIFOXYA1_FULL_41_14</name>
    <dbReference type="NCBI Taxonomy" id="1797737"/>
    <lineage>
        <taxon>Bacteria</taxon>
        <taxon>Candidatus Curtissiibacteriota</taxon>
    </lineage>
</organism>
<dbReference type="AlphaFoldDB" id="A0A1F5HCA5"/>
<dbReference type="Gene3D" id="3.30.930.10">
    <property type="entry name" value="Bira Bifunctional Protein, Domain 2"/>
    <property type="match status" value="1"/>
</dbReference>
<feature type="binding site" evidence="9">
    <location>
        <position position="557"/>
    </location>
    <ligand>
        <name>Zn(2+)</name>
        <dbReference type="ChEBI" id="CHEBI:29105"/>
    </ligand>
</feature>
<dbReference type="STRING" id="1797737.A2196_02705"/>